<dbReference type="Pfam" id="PF00561">
    <property type="entry name" value="Abhydrolase_1"/>
    <property type="match status" value="1"/>
</dbReference>
<name>A0A1M5JBI1_9FLAO</name>
<keyword evidence="2" id="KW-0732">Signal</keyword>
<feature type="chain" id="PRO_5009911324" evidence="2">
    <location>
        <begin position="19"/>
        <end position="433"/>
    </location>
</feature>
<dbReference type="RefSeq" id="WP_072962287.1">
    <property type="nucleotide sequence ID" value="NZ_FQUT01000014.1"/>
</dbReference>
<keyword evidence="1" id="KW-0378">Hydrolase</keyword>
<dbReference type="InterPro" id="IPR029058">
    <property type="entry name" value="AB_hydrolase_fold"/>
</dbReference>
<evidence type="ECO:0000313" key="5">
    <source>
        <dbReference type="Proteomes" id="UP000184518"/>
    </source>
</evidence>
<evidence type="ECO:0000313" key="4">
    <source>
        <dbReference type="EMBL" id="SHG37956.1"/>
    </source>
</evidence>
<dbReference type="AlphaFoldDB" id="A0A1M5JBI1"/>
<sequence>MKKIIALSLILCSVFVFSQNKTIVSNWTSFVQSVNVQNIQNWKFRVSAKIRKENDNNSKCAIWARVDNTDAKVGFFENQAYSDIKVTTDWKTFEIKGVIDPEGKTLNIGAFAQDNGDFYFDDFKLEVLDPKTVKWTNIPLKNAGFEENLASEKTWAEGIGRNKITHVKNFSISTSDDKPFSGKKSLLIKARNIIGSMPHGKFADVNGIKMYYETYGEGEPLLMLHGNGQSINAFMNQVDVFSKKYKVIIVDCRERGKSTYDKTKELTFDIQVEDLKQFLDQQNIKKVKILGWSDGGILAILMALKHPDLVDKIACSGANIFPKGIKDEDLKDMKETLAKLIRENKNGKNDVYIDLYNLDLKHPNLKYEDLKAIQCPSLIVAGDKDEIKTEHTVKIAESIPKGQLAIIPNSTHYVPEEKPELFNSLVLDFFDGK</sequence>
<dbReference type="STRING" id="1416778.SAMN05443633_11467"/>
<dbReference type="Gene3D" id="2.60.120.260">
    <property type="entry name" value="Galactose-binding domain-like"/>
    <property type="match status" value="1"/>
</dbReference>
<dbReference type="Proteomes" id="UP000184518">
    <property type="component" value="Unassembled WGS sequence"/>
</dbReference>
<dbReference type="PANTHER" id="PTHR43798:SF31">
    <property type="entry name" value="AB HYDROLASE SUPERFAMILY PROTEIN YCLE"/>
    <property type="match status" value="1"/>
</dbReference>
<evidence type="ECO:0000259" key="3">
    <source>
        <dbReference type="Pfam" id="PF00561"/>
    </source>
</evidence>
<gene>
    <name evidence="4" type="ORF">SAMN05443633_11467</name>
</gene>
<organism evidence="4 5">
    <name type="scientific">Chryseobacterium arachidis</name>
    <dbReference type="NCBI Taxonomy" id="1416778"/>
    <lineage>
        <taxon>Bacteria</taxon>
        <taxon>Pseudomonadati</taxon>
        <taxon>Bacteroidota</taxon>
        <taxon>Flavobacteriia</taxon>
        <taxon>Flavobacteriales</taxon>
        <taxon>Weeksellaceae</taxon>
        <taxon>Chryseobacterium group</taxon>
        <taxon>Chryseobacterium</taxon>
    </lineage>
</organism>
<proteinExistence type="predicted"/>
<dbReference type="EMBL" id="FQUT01000014">
    <property type="protein sequence ID" value="SHG37956.1"/>
    <property type="molecule type" value="Genomic_DNA"/>
</dbReference>
<reference evidence="5" key="1">
    <citation type="submission" date="2016-11" db="EMBL/GenBank/DDBJ databases">
        <authorList>
            <person name="Varghese N."/>
            <person name="Submissions S."/>
        </authorList>
    </citation>
    <scope>NUCLEOTIDE SEQUENCE [LARGE SCALE GENOMIC DNA]</scope>
    <source>
        <strain evidence="5">DSM 27619</strain>
    </source>
</reference>
<dbReference type="SUPFAM" id="SSF53474">
    <property type="entry name" value="alpha/beta-Hydrolases"/>
    <property type="match status" value="1"/>
</dbReference>
<evidence type="ECO:0000256" key="1">
    <source>
        <dbReference type="ARBA" id="ARBA00022801"/>
    </source>
</evidence>
<dbReference type="Gene3D" id="3.40.50.1820">
    <property type="entry name" value="alpha/beta hydrolase"/>
    <property type="match status" value="1"/>
</dbReference>
<evidence type="ECO:0000256" key="2">
    <source>
        <dbReference type="SAM" id="SignalP"/>
    </source>
</evidence>
<dbReference type="InterPro" id="IPR000073">
    <property type="entry name" value="AB_hydrolase_1"/>
</dbReference>
<protein>
    <submittedName>
        <fullName evidence="4">Pimeloyl-ACP methyl ester carboxylesterase</fullName>
    </submittedName>
</protein>
<accession>A0A1M5JBI1</accession>
<dbReference type="OrthoDB" id="2247630at2"/>
<dbReference type="PANTHER" id="PTHR43798">
    <property type="entry name" value="MONOACYLGLYCEROL LIPASE"/>
    <property type="match status" value="1"/>
</dbReference>
<feature type="domain" description="AB hydrolase-1" evidence="3">
    <location>
        <begin position="220"/>
        <end position="318"/>
    </location>
</feature>
<feature type="signal peptide" evidence="2">
    <location>
        <begin position="1"/>
        <end position="18"/>
    </location>
</feature>
<keyword evidence="5" id="KW-1185">Reference proteome</keyword>
<dbReference type="GO" id="GO:0016020">
    <property type="term" value="C:membrane"/>
    <property type="evidence" value="ECO:0007669"/>
    <property type="project" value="TreeGrafter"/>
</dbReference>
<dbReference type="InterPro" id="IPR050266">
    <property type="entry name" value="AB_hydrolase_sf"/>
</dbReference>
<dbReference type="GO" id="GO:0016787">
    <property type="term" value="F:hydrolase activity"/>
    <property type="evidence" value="ECO:0007669"/>
    <property type="project" value="UniProtKB-KW"/>
</dbReference>